<protein>
    <submittedName>
        <fullName evidence="2">Uncharacterized protein</fullName>
    </submittedName>
</protein>
<feature type="compositionally biased region" description="Basic and acidic residues" evidence="1">
    <location>
        <begin position="160"/>
        <end position="170"/>
    </location>
</feature>
<name>A0A426X8X6_ENSVE</name>
<organism evidence="2 3">
    <name type="scientific">Ensete ventricosum</name>
    <name type="common">Abyssinian banana</name>
    <name type="synonym">Musa ensete</name>
    <dbReference type="NCBI Taxonomy" id="4639"/>
    <lineage>
        <taxon>Eukaryota</taxon>
        <taxon>Viridiplantae</taxon>
        <taxon>Streptophyta</taxon>
        <taxon>Embryophyta</taxon>
        <taxon>Tracheophyta</taxon>
        <taxon>Spermatophyta</taxon>
        <taxon>Magnoliopsida</taxon>
        <taxon>Liliopsida</taxon>
        <taxon>Zingiberales</taxon>
        <taxon>Musaceae</taxon>
        <taxon>Ensete</taxon>
    </lineage>
</organism>
<evidence type="ECO:0000313" key="2">
    <source>
        <dbReference type="EMBL" id="RRT35927.1"/>
    </source>
</evidence>
<evidence type="ECO:0000256" key="1">
    <source>
        <dbReference type="SAM" id="MobiDB-lite"/>
    </source>
</evidence>
<dbReference type="Proteomes" id="UP000287651">
    <property type="component" value="Unassembled WGS sequence"/>
</dbReference>
<accession>A0A426X8X6</accession>
<sequence length="198" mass="21909">MTSHGRRWARGRHTANVVGVTSLCHKRKRGGPFEARVSPYSDADVSLFARPPLQQGQSNSRDEINSRDVGLGVGMLASLVRSLRAHGLWAQGIASHKVSHKISMFVMILVFGMDKKYWFIPAYSEEDLRRMPALQGLKYPTKPNLDVLGDDNDYNNNDQATHEGAEKERSGLPGLYVSVNPTGSNQNNVSETVIGEVF</sequence>
<feature type="region of interest" description="Disordered" evidence="1">
    <location>
        <begin position="146"/>
        <end position="173"/>
    </location>
</feature>
<dbReference type="EMBL" id="AMZH03024303">
    <property type="protein sequence ID" value="RRT35927.1"/>
    <property type="molecule type" value="Genomic_DNA"/>
</dbReference>
<dbReference type="AlphaFoldDB" id="A0A426X8X6"/>
<evidence type="ECO:0000313" key="3">
    <source>
        <dbReference type="Proteomes" id="UP000287651"/>
    </source>
</evidence>
<reference evidence="2 3" key="1">
    <citation type="journal article" date="2014" name="Agronomy (Basel)">
        <title>A Draft Genome Sequence for Ensete ventricosum, the Drought-Tolerant Tree Against Hunger.</title>
        <authorList>
            <person name="Harrison J."/>
            <person name="Moore K.A."/>
            <person name="Paszkiewicz K."/>
            <person name="Jones T."/>
            <person name="Grant M."/>
            <person name="Ambacheew D."/>
            <person name="Muzemil S."/>
            <person name="Studholme D.J."/>
        </authorList>
    </citation>
    <scope>NUCLEOTIDE SEQUENCE [LARGE SCALE GENOMIC DNA]</scope>
</reference>
<gene>
    <name evidence="2" type="ORF">B296_00047360</name>
</gene>
<proteinExistence type="predicted"/>
<comment type="caution">
    <text evidence="2">The sequence shown here is derived from an EMBL/GenBank/DDBJ whole genome shotgun (WGS) entry which is preliminary data.</text>
</comment>